<comment type="function">
    <text evidence="9">Component of the ubiquinol-cytochrome c oxidoreductase, a multisubunit transmembrane complex that is part of the mitochondrial electron transport chain which drives oxidative phosphorylation.</text>
</comment>
<keyword evidence="4 9" id="KW-0679">Respiratory chain</keyword>
<sequence>MASKSISLAKFIQSSPTLLKLVKPVANAYAQAAGYRQMGLRYDDLLTEENFQTQKALSRLPEREGYDRVYRMRRAVQLSINQRLLPKEEWTKAEEDVRYLAPLIEQVQAADDERLYWDTIKVQKK</sequence>
<dbReference type="GO" id="GO:0006122">
    <property type="term" value="P:mitochondrial electron transport, ubiquinol to cytochrome c"/>
    <property type="evidence" value="ECO:0007669"/>
    <property type="project" value="InterPro"/>
</dbReference>
<dbReference type="PIRSF" id="PIRSF000022">
    <property type="entry name" value="Bc1_14K"/>
    <property type="match status" value="1"/>
</dbReference>
<keyword evidence="6 9" id="KW-0249">Electron transport</keyword>
<dbReference type="PANTHER" id="PTHR12022:SF0">
    <property type="entry name" value="CYTOCHROME B-C1 COMPLEX SUBUNIT 7"/>
    <property type="match status" value="1"/>
</dbReference>
<keyword evidence="8 9" id="KW-0472">Membrane</keyword>
<dbReference type="GO" id="GO:0005743">
    <property type="term" value="C:mitochondrial inner membrane"/>
    <property type="evidence" value="ECO:0007669"/>
    <property type="project" value="UniProtKB-SubCell"/>
</dbReference>
<comment type="similarity">
    <text evidence="2 9">Belongs to the UQCRB/QCR7 family.</text>
</comment>
<evidence type="ECO:0000313" key="10">
    <source>
        <dbReference type="EMBL" id="WFD33752.1"/>
    </source>
</evidence>
<keyword evidence="5 9" id="KW-0999">Mitochondrion inner membrane</keyword>
<dbReference type="SUPFAM" id="SSF81524">
    <property type="entry name" value="14 kDa protein of cytochrome bc1 complex (Ubiquinol-cytochrome c reductase)"/>
    <property type="match status" value="1"/>
</dbReference>
<evidence type="ECO:0000256" key="7">
    <source>
        <dbReference type="ARBA" id="ARBA00023128"/>
    </source>
</evidence>
<accession>A0AAF0ES93</accession>
<keyword evidence="3 9" id="KW-0813">Transport</keyword>
<reference evidence="10" key="1">
    <citation type="submission" date="2023-03" db="EMBL/GenBank/DDBJ databases">
        <title>Mating type loci evolution in Malassezia.</title>
        <authorList>
            <person name="Coelho M.A."/>
        </authorList>
    </citation>
    <scope>NUCLEOTIDE SEQUENCE</scope>
    <source>
        <strain evidence="10">CBS 11721</strain>
    </source>
</reference>
<dbReference type="InterPro" id="IPR036544">
    <property type="entry name" value="QCR7_sf"/>
</dbReference>
<evidence type="ECO:0000256" key="3">
    <source>
        <dbReference type="ARBA" id="ARBA00022448"/>
    </source>
</evidence>
<evidence type="ECO:0000256" key="4">
    <source>
        <dbReference type="ARBA" id="ARBA00022660"/>
    </source>
</evidence>
<protein>
    <recommendedName>
        <fullName evidence="9">Cytochrome b-c1 complex subunit 7</fullName>
    </recommendedName>
</protein>
<dbReference type="InterPro" id="IPR003197">
    <property type="entry name" value="QCR7"/>
</dbReference>
<organism evidence="10 11">
    <name type="scientific">Malassezia cuniculi</name>
    <dbReference type="NCBI Taxonomy" id="948313"/>
    <lineage>
        <taxon>Eukaryota</taxon>
        <taxon>Fungi</taxon>
        <taxon>Dikarya</taxon>
        <taxon>Basidiomycota</taxon>
        <taxon>Ustilaginomycotina</taxon>
        <taxon>Malasseziomycetes</taxon>
        <taxon>Malasseziales</taxon>
        <taxon>Malasseziaceae</taxon>
        <taxon>Malassezia</taxon>
    </lineage>
</organism>
<dbReference type="FunFam" id="1.10.1090.10:FF:000001">
    <property type="entry name" value="Cytochrome b-c1 complex subunit 7"/>
    <property type="match status" value="1"/>
</dbReference>
<evidence type="ECO:0000256" key="1">
    <source>
        <dbReference type="ARBA" id="ARBA00004443"/>
    </source>
</evidence>
<keyword evidence="7 9" id="KW-0496">Mitochondrion</keyword>
<dbReference type="Gene3D" id="1.10.1090.10">
    <property type="entry name" value="Cytochrome b-c1 complex subunit 7"/>
    <property type="match status" value="1"/>
</dbReference>
<name>A0AAF0ES93_9BASI</name>
<dbReference type="PANTHER" id="PTHR12022">
    <property type="entry name" value="UBIQUINOL-CYTOCHROME C REDUCTASE COMPLEX 14 KD PROTEIN"/>
    <property type="match status" value="1"/>
</dbReference>
<keyword evidence="11" id="KW-1185">Reference proteome</keyword>
<evidence type="ECO:0000256" key="9">
    <source>
        <dbReference type="PIRNR" id="PIRNR000022"/>
    </source>
</evidence>
<evidence type="ECO:0000256" key="8">
    <source>
        <dbReference type="ARBA" id="ARBA00023136"/>
    </source>
</evidence>
<evidence type="ECO:0000256" key="2">
    <source>
        <dbReference type="ARBA" id="ARBA00008554"/>
    </source>
</evidence>
<evidence type="ECO:0000256" key="6">
    <source>
        <dbReference type="ARBA" id="ARBA00022982"/>
    </source>
</evidence>
<evidence type="ECO:0000256" key="5">
    <source>
        <dbReference type="ARBA" id="ARBA00022792"/>
    </source>
</evidence>
<dbReference type="Pfam" id="PF02271">
    <property type="entry name" value="UCR_14kD"/>
    <property type="match status" value="1"/>
</dbReference>
<dbReference type="GO" id="GO:0045275">
    <property type="term" value="C:respiratory chain complex III"/>
    <property type="evidence" value="ECO:0007669"/>
    <property type="project" value="InterPro"/>
</dbReference>
<gene>
    <name evidence="10" type="primary">QCR7</name>
    <name evidence="10" type="ORF">MCUN1_000569</name>
</gene>
<dbReference type="AlphaFoldDB" id="A0AAF0ES93"/>
<dbReference type="Proteomes" id="UP001219933">
    <property type="component" value="Chromosome 1"/>
</dbReference>
<evidence type="ECO:0000313" key="11">
    <source>
        <dbReference type="Proteomes" id="UP001219933"/>
    </source>
</evidence>
<proteinExistence type="inferred from homology"/>
<comment type="subcellular location">
    <subcellularLocation>
        <location evidence="1">Mitochondrion inner membrane</location>
        <topology evidence="1">Peripheral membrane protein</topology>
        <orientation evidence="1">Matrix side</orientation>
    </subcellularLocation>
</comment>
<dbReference type="EMBL" id="CP119877">
    <property type="protein sequence ID" value="WFD33752.1"/>
    <property type="molecule type" value="Genomic_DNA"/>
</dbReference>